<feature type="domain" description="PAS" evidence="1">
    <location>
        <begin position="318"/>
        <end position="388"/>
    </location>
</feature>
<evidence type="ECO:0000259" key="2">
    <source>
        <dbReference type="PROSITE" id="PS50883"/>
    </source>
</evidence>
<feature type="domain" description="GGDEF" evidence="3">
    <location>
        <begin position="470"/>
        <end position="601"/>
    </location>
</feature>
<sequence length="869" mass="94366">MIPLVLTAALAVHRNAPFHWASTMTKQSAELARLQALDSYRILDTPAEASFDEITRLASLLLSAPSSAISLVDADRQWFKARVGIPMTQTPRSHALCSQAVAAASFLEVSDASLDQRFASSPLVNREGGIRFYAGAPLIVPSGHWLGTLCVFDTVAREPLRAEQRLALQDLANLAVDRMESRKARLQSEIAASVVAATSDAILAVGWDGLISFWNPASERMFGYDAARALGSTLDLILPEQLTNTHYRGLRLARAGGETSLVGTTMELSARRATGEEFPIELSLARWHGDGERDGGGFAAIVRDISARRALESDRANARLFLDSIVAHLPAMLFVKDSVTGRYLLFNKAGESIVGLPEAAVIGRTDEELFPDVGAEYRERDRSVLRSTGVETYESEFTRTDGCAITLRTKRIVVTAPDDRKYILGLSDDVTELRRSERHVLHLAHHDSLTGLLNRASLVERMDQLTRSGEEFVVLTIDLDRFKAVNDQFGHPIGDRLLVEAGIRLLRFASDRDIVARVGGDEFVIVAVGACERATTLADLVIAALSEPYSIGRFVAYAGASIGVVVAPRDGQTVETLRQAADLALYRAKASRRGGVCFFSSELDDEASERRMLEGDLREAIEGGEIEVAYQPVVSSVTGQVTSFEALARWTHPQRGPISPARFIGIAEESGMIGLLGTGLLLRACRAAAAWPSDIKVAVNLSPLQFESSGLVKTVKAALALSGLPPQRLQLEVTEGLLIRNVDHTFAILTELRNLGVQILLDDFGVGFSSLSYFERFPFDKVKIDQSFVAKIATSPAARAIIQAVVGLGRTLNMGVVAEGVETPEQMQALVELGCTHLQGFLFSEPQAESAFRHILRPDRDEAGVIASL</sequence>
<dbReference type="SMART" id="SM00065">
    <property type="entry name" value="GAF"/>
    <property type="match status" value="1"/>
</dbReference>
<dbReference type="SUPFAM" id="SSF55073">
    <property type="entry name" value="Nucleotide cyclase"/>
    <property type="match status" value="1"/>
</dbReference>
<proteinExistence type="predicted"/>
<dbReference type="InterPro" id="IPR052155">
    <property type="entry name" value="Biofilm_reg_signaling"/>
</dbReference>
<dbReference type="CDD" id="cd01949">
    <property type="entry name" value="GGDEF"/>
    <property type="match status" value="1"/>
</dbReference>
<dbReference type="CDD" id="cd01948">
    <property type="entry name" value="EAL"/>
    <property type="match status" value="1"/>
</dbReference>
<evidence type="ECO:0000259" key="3">
    <source>
        <dbReference type="PROSITE" id="PS50887"/>
    </source>
</evidence>
<keyword evidence="5" id="KW-1185">Reference proteome</keyword>
<dbReference type="SUPFAM" id="SSF55785">
    <property type="entry name" value="PYP-like sensor domain (PAS domain)"/>
    <property type="match status" value="2"/>
</dbReference>
<dbReference type="SMART" id="SM00091">
    <property type="entry name" value="PAS"/>
    <property type="match status" value="2"/>
</dbReference>
<dbReference type="InterPro" id="IPR003018">
    <property type="entry name" value="GAF"/>
</dbReference>
<dbReference type="Gene3D" id="3.30.70.270">
    <property type="match status" value="1"/>
</dbReference>
<dbReference type="SUPFAM" id="SSF141868">
    <property type="entry name" value="EAL domain-like"/>
    <property type="match status" value="1"/>
</dbReference>
<dbReference type="PANTHER" id="PTHR44757:SF2">
    <property type="entry name" value="BIOFILM ARCHITECTURE MAINTENANCE PROTEIN MBAA"/>
    <property type="match status" value="1"/>
</dbReference>
<dbReference type="Gene3D" id="3.30.450.20">
    <property type="entry name" value="PAS domain"/>
    <property type="match status" value="2"/>
</dbReference>
<reference evidence="4 5" key="1">
    <citation type="submission" date="2020-03" db="EMBL/GenBank/DDBJ databases">
        <title>Genomic Encyclopedia of Type Strains, Phase IV (KMG-IV): sequencing the most valuable type-strain genomes for metagenomic binning, comparative biology and taxonomic classification.</title>
        <authorList>
            <person name="Goeker M."/>
        </authorList>
    </citation>
    <scope>NUCLEOTIDE SEQUENCE [LARGE SCALE GENOMIC DNA]</scope>
    <source>
        <strain evidence="4 5">DSM 22753</strain>
    </source>
</reference>
<dbReference type="Gene3D" id="3.30.450.40">
    <property type="match status" value="1"/>
</dbReference>
<dbReference type="CDD" id="cd00130">
    <property type="entry name" value="PAS"/>
    <property type="match status" value="1"/>
</dbReference>
<dbReference type="Pfam" id="PF01590">
    <property type="entry name" value="GAF"/>
    <property type="match status" value="1"/>
</dbReference>
<evidence type="ECO:0000259" key="1">
    <source>
        <dbReference type="PROSITE" id="PS50112"/>
    </source>
</evidence>
<dbReference type="NCBIfam" id="TIGR00229">
    <property type="entry name" value="sensory_box"/>
    <property type="match status" value="2"/>
</dbReference>
<organism evidence="4 5">
    <name type="scientific">Sphingomonas japonica</name>
    <dbReference type="NCBI Taxonomy" id="511662"/>
    <lineage>
        <taxon>Bacteria</taxon>
        <taxon>Pseudomonadati</taxon>
        <taxon>Pseudomonadota</taxon>
        <taxon>Alphaproteobacteria</taxon>
        <taxon>Sphingomonadales</taxon>
        <taxon>Sphingomonadaceae</taxon>
        <taxon>Sphingomonas</taxon>
    </lineage>
</organism>
<dbReference type="Proteomes" id="UP000788153">
    <property type="component" value="Unassembled WGS sequence"/>
</dbReference>
<dbReference type="PANTHER" id="PTHR44757">
    <property type="entry name" value="DIGUANYLATE CYCLASE DGCP"/>
    <property type="match status" value="1"/>
</dbReference>
<dbReference type="InterPro" id="IPR035965">
    <property type="entry name" value="PAS-like_dom_sf"/>
</dbReference>
<feature type="domain" description="PAS" evidence="1">
    <location>
        <begin position="187"/>
        <end position="240"/>
    </location>
</feature>
<comment type="caution">
    <text evidence="4">The sequence shown here is derived from an EMBL/GenBank/DDBJ whole genome shotgun (WGS) entry which is preliminary data.</text>
</comment>
<dbReference type="InterPro" id="IPR043128">
    <property type="entry name" value="Rev_trsase/Diguanyl_cyclase"/>
</dbReference>
<dbReference type="EMBL" id="JAASQP010000001">
    <property type="protein sequence ID" value="NIJ22461.1"/>
    <property type="molecule type" value="Genomic_DNA"/>
</dbReference>
<dbReference type="Pfam" id="PF00990">
    <property type="entry name" value="GGDEF"/>
    <property type="match status" value="1"/>
</dbReference>
<accession>A0ABX0TY61</accession>
<dbReference type="Gene3D" id="3.20.20.450">
    <property type="entry name" value="EAL domain"/>
    <property type="match status" value="1"/>
</dbReference>
<evidence type="ECO:0000313" key="5">
    <source>
        <dbReference type="Proteomes" id="UP000788153"/>
    </source>
</evidence>
<gene>
    <name evidence="4" type="ORF">FHT01_000003</name>
</gene>
<evidence type="ECO:0000313" key="4">
    <source>
        <dbReference type="EMBL" id="NIJ22461.1"/>
    </source>
</evidence>
<dbReference type="SMART" id="SM00267">
    <property type="entry name" value="GGDEF"/>
    <property type="match status" value="1"/>
</dbReference>
<dbReference type="SUPFAM" id="SSF55781">
    <property type="entry name" value="GAF domain-like"/>
    <property type="match status" value="1"/>
</dbReference>
<dbReference type="InterPro" id="IPR001633">
    <property type="entry name" value="EAL_dom"/>
</dbReference>
<protein>
    <submittedName>
        <fullName evidence="4">Diguanylate cyclase (GGDEF)-like protein/PAS domain S-box-containing protein</fullName>
    </submittedName>
</protein>
<dbReference type="InterPro" id="IPR029016">
    <property type="entry name" value="GAF-like_dom_sf"/>
</dbReference>
<dbReference type="NCBIfam" id="TIGR00254">
    <property type="entry name" value="GGDEF"/>
    <property type="match status" value="1"/>
</dbReference>
<dbReference type="InterPro" id="IPR000014">
    <property type="entry name" value="PAS"/>
</dbReference>
<dbReference type="SMART" id="SM00052">
    <property type="entry name" value="EAL"/>
    <property type="match status" value="1"/>
</dbReference>
<feature type="domain" description="EAL" evidence="2">
    <location>
        <begin position="610"/>
        <end position="860"/>
    </location>
</feature>
<dbReference type="Pfam" id="PF00563">
    <property type="entry name" value="EAL"/>
    <property type="match status" value="1"/>
</dbReference>
<dbReference type="InterPro" id="IPR000160">
    <property type="entry name" value="GGDEF_dom"/>
</dbReference>
<dbReference type="RefSeq" id="WP_140047700.1">
    <property type="nucleotide sequence ID" value="NZ_BAAAEV010000001.1"/>
</dbReference>
<dbReference type="Pfam" id="PF08448">
    <property type="entry name" value="PAS_4"/>
    <property type="match status" value="2"/>
</dbReference>
<dbReference type="InterPro" id="IPR035919">
    <property type="entry name" value="EAL_sf"/>
</dbReference>
<dbReference type="PROSITE" id="PS50887">
    <property type="entry name" value="GGDEF"/>
    <property type="match status" value="1"/>
</dbReference>
<dbReference type="PROSITE" id="PS50112">
    <property type="entry name" value="PAS"/>
    <property type="match status" value="2"/>
</dbReference>
<dbReference type="InterPro" id="IPR013656">
    <property type="entry name" value="PAS_4"/>
</dbReference>
<name>A0ABX0TY61_9SPHN</name>
<dbReference type="InterPro" id="IPR029787">
    <property type="entry name" value="Nucleotide_cyclase"/>
</dbReference>
<dbReference type="PROSITE" id="PS50883">
    <property type="entry name" value="EAL"/>
    <property type="match status" value="1"/>
</dbReference>